<comment type="catalytic activity">
    <reaction evidence="8 9">
        <text>2 R'C(R)SH + O2 = R'C(R)S-S(R)CR' + H2O2</text>
        <dbReference type="Rhea" id="RHEA:17357"/>
        <dbReference type="ChEBI" id="CHEBI:15379"/>
        <dbReference type="ChEBI" id="CHEBI:16240"/>
        <dbReference type="ChEBI" id="CHEBI:16520"/>
        <dbReference type="ChEBI" id="CHEBI:17412"/>
        <dbReference type="EC" id="1.8.3.2"/>
    </reaction>
</comment>
<dbReference type="FunFam" id="1.20.120.310:FF:000003">
    <property type="entry name" value="Sulfhydryl oxidase"/>
    <property type="match status" value="1"/>
</dbReference>
<protein>
    <recommendedName>
        <fullName evidence="9">Sulfhydryl oxidase</fullName>
        <ecNumber evidence="9">1.8.3.2</ecNumber>
    </recommendedName>
</protein>
<accession>A0AAV4H8H8</accession>
<keyword evidence="13" id="KW-1185">Reference proteome</keyword>
<feature type="region of interest" description="Disordered" evidence="10">
    <location>
        <begin position="96"/>
        <end position="131"/>
    </location>
</feature>
<evidence type="ECO:0000256" key="7">
    <source>
        <dbReference type="ARBA" id="ARBA00023157"/>
    </source>
</evidence>
<evidence type="ECO:0000256" key="6">
    <source>
        <dbReference type="ARBA" id="ARBA00023128"/>
    </source>
</evidence>
<keyword evidence="7" id="KW-1015">Disulfide bond</keyword>
<comment type="cofactor">
    <cofactor evidence="1 9">
        <name>FAD</name>
        <dbReference type="ChEBI" id="CHEBI:57692"/>
    </cofactor>
</comment>
<dbReference type="GO" id="GO:0005758">
    <property type="term" value="C:mitochondrial intermembrane space"/>
    <property type="evidence" value="ECO:0007669"/>
    <property type="project" value="UniProtKB-SubCell"/>
</dbReference>
<dbReference type="SUPFAM" id="SSF69000">
    <property type="entry name" value="FAD-dependent thiol oxidase"/>
    <property type="match status" value="1"/>
</dbReference>
<comment type="caution">
    <text evidence="12">The sequence shown here is derived from an EMBL/GenBank/DDBJ whole genome shotgun (WGS) entry which is preliminary data.</text>
</comment>
<evidence type="ECO:0000256" key="8">
    <source>
        <dbReference type="ARBA" id="ARBA00048864"/>
    </source>
</evidence>
<dbReference type="AlphaFoldDB" id="A0AAV4H8H8"/>
<organism evidence="12 13">
    <name type="scientific">Elysia marginata</name>
    <dbReference type="NCBI Taxonomy" id="1093978"/>
    <lineage>
        <taxon>Eukaryota</taxon>
        <taxon>Metazoa</taxon>
        <taxon>Spiralia</taxon>
        <taxon>Lophotrochozoa</taxon>
        <taxon>Mollusca</taxon>
        <taxon>Gastropoda</taxon>
        <taxon>Heterobranchia</taxon>
        <taxon>Euthyneura</taxon>
        <taxon>Panpulmonata</taxon>
        <taxon>Sacoglossa</taxon>
        <taxon>Placobranchoidea</taxon>
        <taxon>Plakobranchidae</taxon>
        <taxon>Elysia</taxon>
    </lineage>
</organism>
<feature type="domain" description="ERV/ALR sulfhydryl oxidase" evidence="11">
    <location>
        <begin position="163"/>
        <end position="263"/>
    </location>
</feature>
<dbReference type="Proteomes" id="UP000762676">
    <property type="component" value="Unassembled WGS sequence"/>
</dbReference>
<dbReference type="Gene3D" id="1.20.120.310">
    <property type="entry name" value="ERV/ALR sulfhydryl oxidase domain"/>
    <property type="match status" value="1"/>
</dbReference>
<proteinExistence type="predicted"/>
<evidence type="ECO:0000256" key="5">
    <source>
        <dbReference type="ARBA" id="ARBA00023002"/>
    </source>
</evidence>
<comment type="subcellular location">
    <subcellularLocation>
        <location evidence="2">Mitochondrion intermembrane space</location>
    </subcellularLocation>
</comment>
<keyword evidence="3 9" id="KW-0285">Flavoprotein</keyword>
<evidence type="ECO:0000256" key="1">
    <source>
        <dbReference type="ARBA" id="ARBA00001974"/>
    </source>
</evidence>
<keyword evidence="4 9" id="KW-0274">FAD</keyword>
<dbReference type="GO" id="GO:0016971">
    <property type="term" value="F:flavin-dependent sulfhydryl oxidase activity"/>
    <property type="evidence" value="ECO:0007669"/>
    <property type="project" value="InterPro"/>
</dbReference>
<evidence type="ECO:0000313" key="13">
    <source>
        <dbReference type="Proteomes" id="UP000762676"/>
    </source>
</evidence>
<dbReference type="InterPro" id="IPR039799">
    <property type="entry name" value="ALR/ERV"/>
</dbReference>
<dbReference type="PANTHER" id="PTHR12645:SF0">
    <property type="entry name" value="FAD-LINKED SULFHYDRYL OXIDASE ALR"/>
    <property type="match status" value="1"/>
</dbReference>
<dbReference type="InterPro" id="IPR017905">
    <property type="entry name" value="ERV/ALR_sulphydryl_oxidase"/>
</dbReference>
<evidence type="ECO:0000256" key="3">
    <source>
        <dbReference type="ARBA" id="ARBA00022630"/>
    </source>
</evidence>
<name>A0AAV4H8H8_9GAST</name>
<evidence type="ECO:0000313" key="12">
    <source>
        <dbReference type="EMBL" id="GFR94432.1"/>
    </source>
</evidence>
<dbReference type="GO" id="GO:0050660">
    <property type="term" value="F:flavin adenine dinucleotide binding"/>
    <property type="evidence" value="ECO:0007669"/>
    <property type="project" value="TreeGrafter"/>
</dbReference>
<evidence type="ECO:0000256" key="9">
    <source>
        <dbReference type="RuleBase" id="RU371123"/>
    </source>
</evidence>
<keyword evidence="5 9" id="KW-0560">Oxidoreductase</keyword>
<dbReference type="InterPro" id="IPR036774">
    <property type="entry name" value="ERV/ALR_sulphydryl_oxid_sf"/>
</dbReference>
<evidence type="ECO:0000256" key="2">
    <source>
        <dbReference type="ARBA" id="ARBA00004569"/>
    </source>
</evidence>
<evidence type="ECO:0000259" key="11">
    <source>
        <dbReference type="PROSITE" id="PS51324"/>
    </source>
</evidence>
<dbReference type="PANTHER" id="PTHR12645">
    <property type="entry name" value="ALR/ERV"/>
    <property type="match status" value="1"/>
</dbReference>
<gene>
    <name evidence="12" type="ORF">ElyMa_006249800</name>
</gene>
<feature type="compositionally biased region" description="Basic and acidic residues" evidence="10">
    <location>
        <begin position="100"/>
        <end position="109"/>
    </location>
</feature>
<dbReference type="PROSITE" id="PS51324">
    <property type="entry name" value="ERV_ALR"/>
    <property type="match status" value="1"/>
</dbReference>
<evidence type="ECO:0000256" key="4">
    <source>
        <dbReference type="ARBA" id="ARBA00022827"/>
    </source>
</evidence>
<dbReference type="Pfam" id="PF04777">
    <property type="entry name" value="Evr1_Alr"/>
    <property type="match status" value="1"/>
</dbReference>
<keyword evidence="6" id="KW-0496">Mitochondrion</keyword>
<dbReference type="EMBL" id="BMAT01012547">
    <property type="protein sequence ID" value="GFR94432.1"/>
    <property type="molecule type" value="Genomic_DNA"/>
</dbReference>
<dbReference type="EC" id="1.8.3.2" evidence="9"/>
<reference evidence="12 13" key="1">
    <citation type="journal article" date="2021" name="Elife">
        <title>Chloroplast acquisition without the gene transfer in kleptoplastic sea slugs, Plakobranchus ocellatus.</title>
        <authorList>
            <person name="Maeda T."/>
            <person name="Takahashi S."/>
            <person name="Yoshida T."/>
            <person name="Shimamura S."/>
            <person name="Takaki Y."/>
            <person name="Nagai Y."/>
            <person name="Toyoda A."/>
            <person name="Suzuki Y."/>
            <person name="Arimoto A."/>
            <person name="Ishii H."/>
            <person name="Satoh N."/>
            <person name="Nishiyama T."/>
            <person name="Hasebe M."/>
            <person name="Maruyama T."/>
            <person name="Minagawa J."/>
            <person name="Obokata J."/>
            <person name="Shigenobu S."/>
        </authorList>
    </citation>
    <scope>NUCLEOTIDE SEQUENCE [LARGE SCALE GENOMIC DNA]</scope>
</reference>
<sequence length="273" mass="31031">MEQGTEKKRDIKELIEMGLSPQGYKIHTTASTDSATSTKTKSTLILTKENVIKHLSKEPGIFHRIQKEKDELLVEKTKPTQQRYDPYSFLDKMAMPFDVPRSRPGDPKKNGASSGAGGDKEGPGGKKKAMPHCKSCTDFKTWMELTANPRRNMSRQEREEKQCPLDSTLLGNNTWSFLHTMAAYYPEKPSAEQQNKMKSFISLLSDFYPCHKCAANLREDLKTDTPDTRSNTALSQWFCELHNKVNVRLGKAEFDCSKVLERWRDGWADGTCD</sequence>
<evidence type="ECO:0000256" key="10">
    <source>
        <dbReference type="SAM" id="MobiDB-lite"/>
    </source>
</evidence>